<evidence type="ECO:0000256" key="5">
    <source>
        <dbReference type="ARBA" id="ARBA00023002"/>
    </source>
</evidence>
<dbReference type="Pfam" id="PF00067">
    <property type="entry name" value="p450"/>
    <property type="match status" value="1"/>
</dbReference>
<dbReference type="GO" id="GO:0020037">
    <property type="term" value="F:heme binding"/>
    <property type="evidence" value="ECO:0007669"/>
    <property type="project" value="InterPro"/>
</dbReference>
<dbReference type="InterPro" id="IPR050529">
    <property type="entry name" value="CYP450_sterol_14alpha_dmase"/>
</dbReference>
<dbReference type="AlphaFoldDB" id="A0A1F7ZX40"/>
<keyword evidence="10" id="KW-0472">Membrane</keyword>
<evidence type="ECO:0000256" key="4">
    <source>
        <dbReference type="ARBA" id="ARBA00022723"/>
    </source>
</evidence>
<proteinExistence type="inferred from homology"/>
<accession>A0A1F7ZX40</accession>
<feature type="binding site" description="axial binding residue" evidence="8">
    <location>
        <position position="420"/>
    </location>
    <ligand>
        <name>heme</name>
        <dbReference type="ChEBI" id="CHEBI:30413"/>
    </ligand>
    <ligandPart>
        <name>Fe</name>
        <dbReference type="ChEBI" id="CHEBI:18248"/>
    </ligandPart>
</feature>
<evidence type="ECO:0000256" key="1">
    <source>
        <dbReference type="ARBA" id="ARBA00001971"/>
    </source>
</evidence>
<dbReference type="GO" id="GO:0016705">
    <property type="term" value="F:oxidoreductase activity, acting on paired donors, with incorporation or reduction of molecular oxygen"/>
    <property type="evidence" value="ECO:0007669"/>
    <property type="project" value="InterPro"/>
</dbReference>
<evidence type="ECO:0000256" key="2">
    <source>
        <dbReference type="ARBA" id="ARBA00010617"/>
    </source>
</evidence>
<dbReference type="PANTHER" id="PTHR24304">
    <property type="entry name" value="CYTOCHROME P450 FAMILY 7"/>
    <property type="match status" value="1"/>
</dbReference>
<keyword evidence="12" id="KW-1185">Reference proteome</keyword>
<keyword evidence="7 9" id="KW-0503">Monooxygenase</keyword>
<keyword evidence="10" id="KW-1133">Transmembrane helix</keyword>
<dbReference type="GO" id="GO:0004497">
    <property type="term" value="F:monooxygenase activity"/>
    <property type="evidence" value="ECO:0007669"/>
    <property type="project" value="UniProtKB-KW"/>
</dbReference>
<dbReference type="EMBL" id="LYCR01000061">
    <property type="protein sequence ID" value="OGM44042.1"/>
    <property type="molecule type" value="Genomic_DNA"/>
</dbReference>
<dbReference type="OrthoDB" id="1055148at2759"/>
<dbReference type="InterPro" id="IPR002403">
    <property type="entry name" value="Cyt_P450_E_grp-IV"/>
</dbReference>
<keyword evidence="3 8" id="KW-0349">Heme</keyword>
<dbReference type="GO" id="GO:0005506">
    <property type="term" value="F:iron ion binding"/>
    <property type="evidence" value="ECO:0007669"/>
    <property type="project" value="InterPro"/>
</dbReference>
<dbReference type="PANTHER" id="PTHR24304:SF2">
    <property type="entry name" value="24-HYDROXYCHOLESTEROL 7-ALPHA-HYDROXYLASE"/>
    <property type="match status" value="1"/>
</dbReference>
<dbReference type="InterPro" id="IPR001128">
    <property type="entry name" value="Cyt_P450"/>
</dbReference>
<keyword evidence="5 9" id="KW-0560">Oxidoreductase</keyword>
<comment type="similarity">
    <text evidence="2 9">Belongs to the cytochrome P450 family.</text>
</comment>
<dbReference type="PRINTS" id="PR00465">
    <property type="entry name" value="EP450IV"/>
</dbReference>
<dbReference type="InterPro" id="IPR017972">
    <property type="entry name" value="Cyt_P450_CS"/>
</dbReference>
<dbReference type="SUPFAM" id="SSF48264">
    <property type="entry name" value="Cytochrome P450"/>
    <property type="match status" value="1"/>
</dbReference>
<evidence type="ECO:0000313" key="11">
    <source>
        <dbReference type="EMBL" id="OGM44042.1"/>
    </source>
</evidence>
<evidence type="ECO:0000256" key="10">
    <source>
        <dbReference type="SAM" id="Phobius"/>
    </source>
</evidence>
<dbReference type="GeneID" id="34451182"/>
<evidence type="ECO:0000256" key="7">
    <source>
        <dbReference type="ARBA" id="ARBA00023033"/>
    </source>
</evidence>
<dbReference type="STRING" id="109264.A0A1F7ZX40"/>
<evidence type="ECO:0000256" key="8">
    <source>
        <dbReference type="PIRSR" id="PIRSR602403-1"/>
    </source>
</evidence>
<dbReference type="RefSeq" id="XP_022387759.1">
    <property type="nucleotide sequence ID" value="XM_022534921.1"/>
</dbReference>
<dbReference type="PROSITE" id="PS00086">
    <property type="entry name" value="CYTOCHROME_P450"/>
    <property type="match status" value="1"/>
</dbReference>
<dbReference type="Gene3D" id="1.10.630.10">
    <property type="entry name" value="Cytochrome P450"/>
    <property type="match status" value="1"/>
</dbReference>
<evidence type="ECO:0000256" key="3">
    <source>
        <dbReference type="ARBA" id="ARBA00022617"/>
    </source>
</evidence>
<comment type="caution">
    <text evidence="11">The sequence shown here is derived from an EMBL/GenBank/DDBJ whole genome shotgun (WGS) entry which is preliminary data.</text>
</comment>
<protein>
    <submittedName>
        <fullName evidence="11">Cytochrome P450</fullName>
    </submittedName>
</protein>
<name>A0A1F7ZX40_9EURO</name>
<dbReference type="Proteomes" id="UP000179179">
    <property type="component" value="Unassembled WGS sequence"/>
</dbReference>
<gene>
    <name evidence="11" type="ORF">ABOM_007792</name>
</gene>
<evidence type="ECO:0000256" key="6">
    <source>
        <dbReference type="ARBA" id="ARBA00023004"/>
    </source>
</evidence>
<keyword evidence="10" id="KW-0812">Transmembrane</keyword>
<comment type="cofactor">
    <cofactor evidence="1 8">
        <name>heme</name>
        <dbReference type="ChEBI" id="CHEBI:30413"/>
    </cofactor>
</comment>
<keyword evidence="4 8" id="KW-0479">Metal-binding</keyword>
<feature type="transmembrane region" description="Helical" evidence="10">
    <location>
        <begin position="12"/>
        <end position="31"/>
    </location>
</feature>
<reference evidence="11 12" key="1">
    <citation type="journal article" date="2016" name="Genome Biol. Evol.">
        <title>Draft genome sequence of an aflatoxigenic Aspergillus species, A. bombycis.</title>
        <authorList>
            <person name="Moore G.G."/>
            <person name="Mack B.M."/>
            <person name="Beltz S.B."/>
            <person name="Gilbert M.K."/>
        </authorList>
    </citation>
    <scope>NUCLEOTIDE SEQUENCE [LARGE SCALE GENOMIC DNA]</scope>
    <source>
        <strain evidence="12">NRRL 26010</strain>
    </source>
</reference>
<evidence type="ECO:0000256" key="9">
    <source>
        <dbReference type="RuleBase" id="RU000461"/>
    </source>
</evidence>
<dbReference type="InterPro" id="IPR036396">
    <property type="entry name" value="Cyt_P450_sf"/>
</dbReference>
<sequence length="482" mass="54888">MLEALLFESFPLSFISAWLGILGIAVLLLSSRGASNKLPPRANRGTNFLGDISAFLASPVRFVEQATQKYGSIFRVDCLVKQIFYLRGQKWNRVFLEMKEDTWSFSGGIGMFLKKAANPGYFTHGRNLLGSINRGVNRSAALQSYARLAGEEAHRSLQHWSRMPDVEIFESISRFVHRVIVRCMMGEDFYDHHVDELYHLLQQMESLVGHPFNLLLPSWVPHRPGRQLAKARDRFAEIFRERLAARQLESDVWRDSLDYINYTLNDPRTAQLADYYPSHHVVLMFAAHTSTVASIAWTIIELLRHPVYQEEIRESLATTPDIHQCAPLLACLREEGRRYSGVHMFRATKRPVSLEGSDYTVPENSVVLISPYLTHHDPTIYPKPHEYQPHRWLLPDGRLDPWNGPKEGAFLQFGAGNHRCPGENFAAIMAREFLAALLMNYEMEWGRDGAAADLSRLDFTKVGSPWLEGDAAVRIRPRGPGS</sequence>
<keyword evidence="6 8" id="KW-0408">Iron</keyword>
<evidence type="ECO:0000313" key="12">
    <source>
        <dbReference type="Proteomes" id="UP000179179"/>
    </source>
</evidence>
<organism evidence="11 12">
    <name type="scientific">Aspergillus bombycis</name>
    <dbReference type="NCBI Taxonomy" id="109264"/>
    <lineage>
        <taxon>Eukaryota</taxon>
        <taxon>Fungi</taxon>
        <taxon>Dikarya</taxon>
        <taxon>Ascomycota</taxon>
        <taxon>Pezizomycotina</taxon>
        <taxon>Eurotiomycetes</taxon>
        <taxon>Eurotiomycetidae</taxon>
        <taxon>Eurotiales</taxon>
        <taxon>Aspergillaceae</taxon>
        <taxon>Aspergillus</taxon>
    </lineage>
</organism>